<comment type="caution">
    <text evidence="10">The sequence shown here is derived from an EMBL/GenBank/DDBJ whole genome shotgun (WGS) entry which is preliminary data.</text>
</comment>
<evidence type="ECO:0000256" key="1">
    <source>
        <dbReference type="ARBA" id="ARBA00004651"/>
    </source>
</evidence>
<dbReference type="AlphaFoldDB" id="A0A9D2NTG3"/>
<dbReference type="GO" id="GO:0005886">
    <property type="term" value="C:plasma membrane"/>
    <property type="evidence" value="ECO:0007669"/>
    <property type="project" value="UniProtKB-SubCell"/>
</dbReference>
<evidence type="ECO:0000313" key="10">
    <source>
        <dbReference type="EMBL" id="HJC36423.1"/>
    </source>
</evidence>
<sequence>MNMTTKKITTLGMLCALAVIVNLLIHFPLIPSVEFLSYDAKDVIIVIGGFIYGPGSAFIMSVITSLLEIMYRGGNLLDVLMNVISTCTFACVAAWIYKRDHTRKGAFIGLGAGIVCCVLSMLLWNYIVTPIYFGMPREAVVSILIPGILPFNLLKCGLNTGLTLFLYKPIVGVFRRTSLVEHSSGGDHAITKGTVLIGLFICASVICFILGFQGII</sequence>
<dbReference type="Pfam" id="PF12822">
    <property type="entry name" value="ECF_trnsprt"/>
    <property type="match status" value="1"/>
</dbReference>
<keyword evidence="7 8" id="KW-0472">Membrane</keyword>
<feature type="transmembrane region" description="Helical" evidence="9">
    <location>
        <begin position="79"/>
        <end position="97"/>
    </location>
</feature>
<keyword evidence="5 9" id="KW-0812">Transmembrane</keyword>
<dbReference type="PIRSF" id="PIRSF037778">
    <property type="entry name" value="UCP037778_transp_RibU"/>
    <property type="match status" value="1"/>
</dbReference>
<feature type="transmembrane region" description="Helical" evidence="9">
    <location>
        <begin position="193"/>
        <end position="212"/>
    </location>
</feature>
<evidence type="ECO:0000256" key="9">
    <source>
        <dbReference type="SAM" id="Phobius"/>
    </source>
</evidence>
<evidence type="ECO:0000256" key="3">
    <source>
        <dbReference type="ARBA" id="ARBA00022448"/>
    </source>
</evidence>
<dbReference type="GO" id="GO:0032217">
    <property type="term" value="F:riboflavin transmembrane transporter activity"/>
    <property type="evidence" value="ECO:0007669"/>
    <property type="project" value="UniProtKB-UniRule"/>
</dbReference>
<proteinExistence type="inferred from homology"/>
<comment type="function">
    <text evidence="8">Probably a riboflavin-binding protein that interacts with the energy-coupling factor (ECF) ABC-transporter complex.</text>
</comment>
<dbReference type="InterPro" id="IPR024529">
    <property type="entry name" value="ECF_trnsprt_substrate-spec"/>
</dbReference>
<gene>
    <name evidence="10" type="ORF">H9702_04750</name>
</gene>
<dbReference type="PANTHER" id="PTHR38438:SF1">
    <property type="entry name" value="RIBOFLAVIN TRANSPORTER RIBU"/>
    <property type="match status" value="1"/>
</dbReference>
<evidence type="ECO:0000256" key="6">
    <source>
        <dbReference type="ARBA" id="ARBA00022989"/>
    </source>
</evidence>
<feature type="transmembrane region" description="Helical" evidence="9">
    <location>
        <begin position="43"/>
        <end position="67"/>
    </location>
</feature>
<dbReference type="EMBL" id="DWWM01000028">
    <property type="protein sequence ID" value="HJC36423.1"/>
    <property type="molecule type" value="Genomic_DNA"/>
</dbReference>
<evidence type="ECO:0000313" key="11">
    <source>
        <dbReference type="Proteomes" id="UP000823896"/>
    </source>
</evidence>
<evidence type="ECO:0000256" key="2">
    <source>
        <dbReference type="ARBA" id="ARBA00005540"/>
    </source>
</evidence>
<feature type="transmembrane region" description="Helical" evidence="9">
    <location>
        <begin position="12"/>
        <end position="31"/>
    </location>
</feature>
<evidence type="ECO:0000256" key="8">
    <source>
        <dbReference type="PIRNR" id="PIRNR037778"/>
    </source>
</evidence>
<protein>
    <recommendedName>
        <fullName evidence="8">Riboflavin transporter</fullName>
    </recommendedName>
</protein>
<name>A0A9D2NTG3_9FIRM</name>
<dbReference type="Gene3D" id="1.10.1760.20">
    <property type="match status" value="1"/>
</dbReference>
<keyword evidence="4 8" id="KW-1003">Cell membrane</keyword>
<keyword evidence="3 8" id="KW-0813">Transport</keyword>
<accession>A0A9D2NTG3</accession>
<dbReference type="PANTHER" id="PTHR38438">
    <property type="entry name" value="RIBOFLAVIN TRANSPORTER RIBU"/>
    <property type="match status" value="1"/>
</dbReference>
<comment type="subcellular location">
    <subcellularLocation>
        <location evidence="1">Cell membrane</location>
        <topology evidence="1">Multi-pass membrane protein</topology>
    </subcellularLocation>
</comment>
<evidence type="ECO:0000256" key="5">
    <source>
        <dbReference type="ARBA" id="ARBA00022692"/>
    </source>
</evidence>
<evidence type="ECO:0000256" key="4">
    <source>
        <dbReference type="ARBA" id="ARBA00022475"/>
    </source>
</evidence>
<reference evidence="10" key="2">
    <citation type="submission" date="2021-04" db="EMBL/GenBank/DDBJ databases">
        <authorList>
            <person name="Gilroy R."/>
        </authorList>
    </citation>
    <scope>NUCLEOTIDE SEQUENCE</scope>
    <source>
        <strain evidence="10">CHK187-11901</strain>
    </source>
</reference>
<reference evidence="10" key="1">
    <citation type="journal article" date="2021" name="PeerJ">
        <title>Extensive microbial diversity within the chicken gut microbiome revealed by metagenomics and culture.</title>
        <authorList>
            <person name="Gilroy R."/>
            <person name="Ravi A."/>
            <person name="Getino M."/>
            <person name="Pursley I."/>
            <person name="Horton D.L."/>
            <person name="Alikhan N.F."/>
            <person name="Baker D."/>
            <person name="Gharbi K."/>
            <person name="Hall N."/>
            <person name="Watson M."/>
            <person name="Adriaenssens E.M."/>
            <person name="Foster-Nyarko E."/>
            <person name="Jarju S."/>
            <person name="Secka A."/>
            <person name="Antonio M."/>
            <person name="Oren A."/>
            <person name="Chaudhuri R.R."/>
            <person name="La Ragione R."/>
            <person name="Hildebrand F."/>
            <person name="Pallen M.J."/>
        </authorList>
    </citation>
    <scope>NUCLEOTIDE SEQUENCE</scope>
    <source>
        <strain evidence="10">CHK187-11901</strain>
    </source>
</reference>
<organism evidence="10 11">
    <name type="scientific">Candidatus Merdibacter merdavium</name>
    <dbReference type="NCBI Taxonomy" id="2838692"/>
    <lineage>
        <taxon>Bacteria</taxon>
        <taxon>Bacillati</taxon>
        <taxon>Bacillota</taxon>
        <taxon>Erysipelotrichia</taxon>
        <taxon>Erysipelotrichales</taxon>
        <taxon>Erysipelotrichaceae</taxon>
        <taxon>Merdibacter</taxon>
    </lineage>
</organism>
<dbReference type="InterPro" id="IPR025720">
    <property type="entry name" value="RibU"/>
</dbReference>
<evidence type="ECO:0000256" key="7">
    <source>
        <dbReference type="ARBA" id="ARBA00023136"/>
    </source>
</evidence>
<dbReference type="Proteomes" id="UP000823896">
    <property type="component" value="Unassembled WGS sequence"/>
</dbReference>
<comment type="similarity">
    <text evidence="2 8">Belongs to the prokaryotic riboflavin transporter (P-RFT) (TC 2.A.87) family.</text>
</comment>
<feature type="transmembrane region" description="Helical" evidence="9">
    <location>
        <begin position="109"/>
        <end position="128"/>
    </location>
</feature>
<keyword evidence="6 9" id="KW-1133">Transmembrane helix</keyword>
<feature type="transmembrane region" description="Helical" evidence="9">
    <location>
        <begin position="140"/>
        <end position="167"/>
    </location>
</feature>